<dbReference type="Proteomes" id="UP000472372">
    <property type="component" value="Chromosome 5"/>
</dbReference>
<dbReference type="GO" id="GO:0005737">
    <property type="term" value="C:cytoplasm"/>
    <property type="evidence" value="ECO:0007669"/>
    <property type="project" value="TreeGrafter"/>
</dbReference>
<sequence>MSLSSISSSNTPLSSTPTSPTRTKTMQMPTPRPSFQSARIHYRAIRPTDTAIFDALVNDVVSFANTTFANAKPPSPDEAEKFLKETAEDALLAAILWLPHTQATLDLSPCDREQDTEIRRKQGNVVDEQFGTAIGILHLRGPGPHEQHHRTTDVCIDILPQYQGKGYGSEAIRWAMDYAFRRAGLHSMRMRAFGWNVGAIRLYEKLGFVMEGREREAVWFEGRWWDSVTLGMLEDEWRSLQVHEA</sequence>
<gene>
    <name evidence="2" type="ORF">PTTW11_06724</name>
</gene>
<evidence type="ECO:0000313" key="3">
    <source>
        <dbReference type="Proteomes" id="UP000472372"/>
    </source>
</evidence>
<dbReference type="Gene3D" id="3.40.630.30">
    <property type="match status" value="1"/>
</dbReference>
<dbReference type="GO" id="GO:1990189">
    <property type="term" value="F:protein N-terminal-serine acetyltransferase activity"/>
    <property type="evidence" value="ECO:0007669"/>
    <property type="project" value="TreeGrafter"/>
</dbReference>
<dbReference type="PROSITE" id="PS51186">
    <property type="entry name" value="GNAT"/>
    <property type="match status" value="1"/>
</dbReference>
<dbReference type="InterPro" id="IPR000182">
    <property type="entry name" value="GNAT_dom"/>
</dbReference>
<dbReference type="EMBL" id="HG992981">
    <property type="protein sequence ID" value="CAE7180147.1"/>
    <property type="molecule type" value="Genomic_DNA"/>
</dbReference>
<dbReference type="GO" id="GO:0008999">
    <property type="term" value="F:protein-N-terminal-alanine acetyltransferase activity"/>
    <property type="evidence" value="ECO:0007669"/>
    <property type="project" value="TreeGrafter"/>
</dbReference>
<dbReference type="SUPFAM" id="SSF55729">
    <property type="entry name" value="Acyl-CoA N-acyltransferases (Nat)"/>
    <property type="match status" value="1"/>
</dbReference>
<dbReference type="AlphaFoldDB" id="A0A6S6W5K8"/>
<feature type="region of interest" description="Disordered" evidence="1">
    <location>
        <begin position="1"/>
        <end position="33"/>
    </location>
</feature>
<feature type="compositionally biased region" description="Low complexity" evidence="1">
    <location>
        <begin position="1"/>
        <end position="25"/>
    </location>
</feature>
<reference evidence="2" key="1">
    <citation type="submission" date="2021-02" db="EMBL/GenBank/DDBJ databases">
        <authorList>
            <person name="Syme A R."/>
            <person name="Syme A R."/>
            <person name="Moolhuijzen P."/>
        </authorList>
    </citation>
    <scope>NUCLEOTIDE SEQUENCE</scope>
    <source>
        <strain evidence="2">W1-1</strain>
    </source>
</reference>
<protein>
    <submittedName>
        <fullName evidence="2">Acetyltransferase</fullName>
    </submittedName>
</protein>
<accession>A0A6S6W5K8</accession>
<organism evidence="2 3">
    <name type="scientific">Pyrenophora teres f. teres</name>
    <dbReference type="NCBI Taxonomy" id="97479"/>
    <lineage>
        <taxon>Eukaryota</taxon>
        <taxon>Fungi</taxon>
        <taxon>Dikarya</taxon>
        <taxon>Ascomycota</taxon>
        <taxon>Pezizomycotina</taxon>
        <taxon>Dothideomycetes</taxon>
        <taxon>Pleosporomycetidae</taxon>
        <taxon>Pleosporales</taxon>
        <taxon>Pleosporineae</taxon>
        <taxon>Pleosporaceae</taxon>
        <taxon>Pyrenophora</taxon>
    </lineage>
</organism>
<dbReference type="InterPro" id="IPR016181">
    <property type="entry name" value="Acyl_CoA_acyltransferase"/>
</dbReference>
<dbReference type="InterPro" id="IPR051908">
    <property type="entry name" value="Ribosomal_N-acetyltransferase"/>
</dbReference>
<dbReference type="Pfam" id="PF00583">
    <property type="entry name" value="Acetyltransf_1"/>
    <property type="match status" value="1"/>
</dbReference>
<name>A0A6S6W5K8_9PLEO</name>
<evidence type="ECO:0000256" key="1">
    <source>
        <dbReference type="SAM" id="MobiDB-lite"/>
    </source>
</evidence>
<dbReference type="PANTHER" id="PTHR43441">
    <property type="entry name" value="RIBOSOMAL-PROTEIN-SERINE ACETYLTRANSFERASE"/>
    <property type="match status" value="1"/>
</dbReference>
<dbReference type="CDD" id="cd04301">
    <property type="entry name" value="NAT_SF"/>
    <property type="match status" value="1"/>
</dbReference>
<proteinExistence type="predicted"/>
<dbReference type="PANTHER" id="PTHR43441:SF11">
    <property type="entry name" value="RIBOSOMAL-PROTEIN-SERINE ACETYLTRANSFERASE"/>
    <property type="match status" value="1"/>
</dbReference>
<evidence type="ECO:0000313" key="2">
    <source>
        <dbReference type="EMBL" id="CAE7180147.1"/>
    </source>
</evidence>